<dbReference type="InterPro" id="IPR000182">
    <property type="entry name" value="GNAT_dom"/>
</dbReference>
<dbReference type="Proteomes" id="UP001320148">
    <property type="component" value="Chromosome"/>
</dbReference>
<protein>
    <recommendedName>
        <fullName evidence="3">N-acetyltransferase domain-containing protein</fullName>
    </recommendedName>
</protein>
<reference evidence="4 5" key="1">
    <citation type="submission" date="2021-02" db="EMBL/GenBank/DDBJ databases">
        <title>Complete genome of Desulfoluna sp. strain ASN36.</title>
        <authorList>
            <person name="Takahashi A."/>
            <person name="Kojima H."/>
            <person name="Fukui M."/>
        </authorList>
    </citation>
    <scope>NUCLEOTIDE SEQUENCE [LARGE SCALE GENOMIC DNA]</scope>
    <source>
        <strain evidence="4 5">ASN36</strain>
    </source>
</reference>
<dbReference type="Gene3D" id="3.40.630.30">
    <property type="match status" value="1"/>
</dbReference>
<proteinExistence type="predicted"/>
<dbReference type="InterPro" id="IPR016181">
    <property type="entry name" value="Acyl_CoA_acyltransferase"/>
</dbReference>
<dbReference type="Pfam" id="PF13508">
    <property type="entry name" value="Acetyltransf_7"/>
    <property type="match status" value="1"/>
</dbReference>
<evidence type="ECO:0000313" key="5">
    <source>
        <dbReference type="Proteomes" id="UP001320148"/>
    </source>
</evidence>
<name>A0ABM7PNI1_9BACT</name>
<dbReference type="SUPFAM" id="SSF55729">
    <property type="entry name" value="Acyl-CoA N-acyltransferases (Nat)"/>
    <property type="match status" value="1"/>
</dbReference>
<evidence type="ECO:0000259" key="3">
    <source>
        <dbReference type="PROSITE" id="PS51186"/>
    </source>
</evidence>
<dbReference type="PROSITE" id="PS51186">
    <property type="entry name" value="GNAT"/>
    <property type="match status" value="1"/>
</dbReference>
<dbReference type="RefSeq" id="WP_236890454.1">
    <property type="nucleotide sequence ID" value="NZ_AP024488.1"/>
</dbReference>
<evidence type="ECO:0000256" key="1">
    <source>
        <dbReference type="ARBA" id="ARBA00022679"/>
    </source>
</evidence>
<accession>A0ABM7PNI1</accession>
<keyword evidence="1" id="KW-0808">Transferase</keyword>
<dbReference type="InterPro" id="IPR050832">
    <property type="entry name" value="Bact_Acetyltransf"/>
</dbReference>
<sequence length="166" mass="18804">MCDMRIREAHAQDAGDLAKMIRLSHRDVAEKFHLSKENCPKHPSFCQESWVRDDFSRGVRYFFVSMDGSPSGCVALERASDQEIYVERLSVVPEKRRHGAGVRLVAHVLGEAANLGVDALGIGIIDEFTELKTWYESLGFEEVGVKHVEHLPFQVSFMTRRVPVTM</sequence>
<evidence type="ECO:0000256" key="2">
    <source>
        <dbReference type="ARBA" id="ARBA00023315"/>
    </source>
</evidence>
<feature type="domain" description="N-acetyltransferase" evidence="3">
    <location>
        <begin position="4"/>
        <end position="163"/>
    </location>
</feature>
<dbReference type="CDD" id="cd04301">
    <property type="entry name" value="NAT_SF"/>
    <property type="match status" value="1"/>
</dbReference>
<dbReference type="EMBL" id="AP024488">
    <property type="protein sequence ID" value="BCS99098.1"/>
    <property type="molecule type" value="Genomic_DNA"/>
</dbReference>
<keyword evidence="2" id="KW-0012">Acyltransferase</keyword>
<keyword evidence="5" id="KW-1185">Reference proteome</keyword>
<gene>
    <name evidence="4" type="ORF">DSLASN_47300</name>
</gene>
<organism evidence="4 5">
    <name type="scientific">Desulfoluna limicola</name>
    <dbReference type="NCBI Taxonomy" id="2810562"/>
    <lineage>
        <taxon>Bacteria</taxon>
        <taxon>Pseudomonadati</taxon>
        <taxon>Thermodesulfobacteriota</taxon>
        <taxon>Desulfobacteria</taxon>
        <taxon>Desulfobacterales</taxon>
        <taxon>Desulfolunaceae</taxon>
        <taxon>Desulfoluna</taxon>
    </lineage>
</organism>
<dbReference type="PANTHER" id="PTHR43877">
    <property type="entry name" value="AMINOALKYLPHOSPHONATE N-ACETYLTRANSFERASE-RELATED-RELATED"/>
    <property type="match status" value="1"/>
</dbReference>
<evidence type="ECO:0000313" key="4">
    <source>
        <dbReference type="EMBL" id="BCS99098.1"/>
    </source>
</evidence>